<dbReference type="PROSITE" id="PS50909">
    <property type="entry name" value="GAT"/>
    <property type="match status" value="1"/>
</dbReference>
<dbReference type="CDD" id="cd03565">
    <property type="entry name" value="VHS_Tom1_like"/>
    <property type="match status" value="1"/>
</dbReference>
<dbReference type="PANTHER" id="PTHR13856:SF137">
    <property type="entry name" value="GH05942P"/>
    <property type="match status" value="1"/>
</dbReference>
<dbReference type="STRING" id="2018661.A0A2A2KEH6"/>
<dbReference type="GO" id="GO:0043130">
    <property type="term" value="F:ubiquitin binding"/>
    <property type="evidence" value="ECO:0007669"/>
    <property type="project" value="InterPro"/>
</dbReference>
<evidence type="ECO:0000313" key="7">
    <source>
        <dbReference type="EMBL" id="PAV72416.1"/>
    </source>
</evidence>
<feature type="domain" description="GAT" evidence="6">
    <location>
        <begin position="232"/>
        <end position="320"/>
    </location>
</feature>
<dbReference type="Gene3D" id="1.20.58.160">
    <property type="match status" value="1"/>
</dbReference>
<dbReference type="Proteomes" id="UP000218231">
    <property type="component" value="Unassembled WGS sequence"/>
</dbReference>
<evidence type="ECO:0000313" key="8">
    <source>
        <dbReference type="Proteomes" id="UP000218231"/>
    </source>
</evidence>
<feature type="region of interest" description="Disordered" evidence="4">
    <location>
        <begin position="365"/>
        <end position="388"/>
    </location>
</feature>
<dbReference type="Pfam" id="PF00790">
    <property type="entry name" value="VHS"/>
    <property type="match status" value="1"/>
</dbReference>
<dbReference type="GO" id="GO:0016020">
    <property type="term" value="C:membrane"/>
    <property type="evidence" value="ECO:0007669"/>
    <property type="project" value="TreeGrafter"/>
</dbReference>
<sequence>MSNNLNEQVSKTVESAKDTMEKFGEQVTDFFQGNPFSTPVGKKIEMATDSNALATENWGLNMEICDFINNTEEGPKDAVRAIRKRLHTNMAKNNSVVMYTLTVLETCVKNCDRRFHVLVCNKDFVQDLVKLIGPKFDAPQIVQERVLSLVQAWADAFKGQPDLQGVVQVYNDLKAKGVEFPAADLDSLAPIITPKRTVFTEPQSPPTPAGQSTNPNAVVANLGPGPIQATPEQLTKLRSDLDVVNSNIKVLSEMLAEISPGKETADELQLLQELHATCRQMQQRIVALIPYIANSEVTYELIMANDNFNAVFEKYDRFMQRRVEGPAVGGNEQGAPVAAAPAADLMSFDEGKSLQDQLHALNVSGGATSSSAAGNSHESYKANSEQQAGVGLATAVQNKIPDASEVKAMEEWLAAQGETPEKPKTKDDLDNEKL</sequence>
<evidence type="ECO:0000259" key="6">
    <source>
        <dbReference type="PROSITE" id="PS50909"/>
    </source>
</evidence>
<dbReference type="InterPro" id="IPR038425">
    <property type="entry name" value="GAT_sf"/>
</dbReference>
<dbReference type="InterPro" id="IPR002014">
    <property type="entry name" value="VHS_dom"/>
</dbReference>
<dbReference type="GO" id="GO:0030276">
    <property type="term" value="F:clathrin binding"/>
    <property type="evidence" value="ECO:0007669"/>
    <property type="project" value="TreeGrafter"/>
</dbReference>
<dbReference type="GO" id="GO:0035091">
    <property type="term" value="F:phosphatidylinositol binding"/>
    <property type="evidence" value="ECO:0007669"/>
    <property type="project" value="InterPro"/>
</dbReference>
<dbReference type="PIRSF" id="PIRSF036948">
    <property type="entry name" value="TOM1"/>
    <property type="match status" value="1"/>
</dbReference>
<dbReference type="PANTHER" id="PTHR13856">
    <property type="entry name" value="VHS DOMAIN CONTAINING PROTEIN FAMILY"/>
    <property type="match status" value="1"/>
</dbReference>
<evidence type="ECO:0000259" key="5">
    <source>
        <dbReference type="PROSITE" id="PS50179"/>
    </source>
</evidence>
<dbReference type="GO" id="GO:0015031">
    <property type="term" value="P:protein transport"/>
    <property type="evidence" value="ECO:0007669"/>
    <property type="project" value="UniProtKB-KW"/>
</dbReference>
<feature type="region of interest" description="Disordered" evidence="4">
    <location>
        <begin position="413"/>
        <end position="434"/>
    </location>
</feature>
<gene>
    <name evidence="7" type="ORF">WR25_19370</name>
</gene>
<dbReference type="CDD" id="cd14233">
    <property type="entry name" value="GAT_TOM1_like"/>
    <property type="match status" value="1"/>
</dbReference>
<keyword evidence="8" id="KW-1185">Reference proteome</keyword>
<reference evidence="7 8" key="1">
    <citation type="journal article" date="2017" name="Curr. Biol.">
        <title>Genome architecture and evolution of a unichromosomal asexual nematode.</title>
        <authorList>
            <person name="Fradin H."/>
            <person name="Zegar C."/>
            <person name="Gutwein M."/>
            <person name="Lucas J."/>
            <person name="Kovtun M."/>
            <person name="Corcoran D."/>
            <person name="Baugh L.R."/>
            <person name="Kiontke K."/>
            <person name="Gunsalus K."/>
            <person name="Fitch D.H."/>
            <person name="Piano F."/>
        </authorList>
    </citation>
    <scope>NUCLEOTIDE SEQUENCE [LARGE SCALE GENOMIC DNA]</scope>
    <source>
        <strain evidence="7">PF1309</strain>
    </source>
</reference>
<dbReference type="SUPFAM" id="SSF89009">
    <property type="entry name" value="GAT-like domain"/>
    <property type="match status" value="1"/>
</dbReference>
<dbReference type="AlphaFoldDB" id="A0A2A2KEH6"/>
<feature type="domain" description="VHS" evidence="5">
    <location>
        <begin position="48"/>
        <end position="181"/>
    </location>
</feature>
<dbReference type="InterPro" id="IPR014645">
    <property type="entry name" value="TOM1"/>
</dbReference>
<evidence type="ECO:0008006" key="9">
    <source>
        <dbReference type="Google" id="ProtNLM"/>
    </source>
</evidence>
<accession>A0A2A2KEH6</accession>
<comment type="caution">
    <text evidence="7">The sequence shown here is derived from an EMBL/GenBank/DDBJ whole genome shotgun (WGS) entry which is preliminary data.</text>
</comment>
<dbReference type="GO" id="GO:0005768">
    <property type="term" value="C:endosome"/>
    <property type="evidence" value="ECO:0007669"/>
    <property type="project" value="TreeGrafter"/>
</dbReference>
<evidence type="ECO:0000256" key="4">
    <source>
        <dbReference type="SAM" id="MobiDB-lite"/>
    </source>
</evidence>
<dbReference type="SMART" id="SM00288">
    <property type="entry name" value="VHS"/>
    <property type="match status" value="1"/>
</dbReference>
<dbReference type="SUPFAM" id="SSF48464">
    <property type="entry name" value="ENTH/VHS domain"/>
    <property type="match status" value="1"/>
</dbReference>
<comment type="similarity">
    <text evidence="1">Belongs to the TOM1 family.</text>
</comment>
<dbReference type="GO" id="GO:0007165">
    <property type="term" value="P:signal transduction"/>
    <property type="evidence" value="ECO:0007669"/>
    <property type="project" value="TreeGrafter"/>
</dbReference>
<evidence type="ECO:0000256" key="2">
    <source>
        <dbReference type="ARBA" id="ARBA00022448"/>
    </source>
</evidence>
<name>A0A2A2KEH6_9BILA</name>
<evidence type="ECO:0000256" key="3">
    <source>
        <dbReference type="ARBA" id="ARBA00022927"/>
    </source>
</evidence>
<dbReference type="OrthoDB" id="2018246at2759"/>
<dbReference type="PROSITE" id="PS50179">
    <property type="entry name" value="VHS"/>
    <property type="match status" value="1"/>
</dbReference>
<dbReference type="InterPro" id="IPR008942">
    <property type="entry name" value="ENTH_VHS"/>
</dbReference>
<keyword evidence="3" id="KW-0653">Protein transport</keyword>
<dbReference type="Gene3D" id="1.25.40.90">
    <property type="match status" value="1"/>
</dbReference>
<keyword evidence="2" id="KW-0813">Transport</keyword>
<dbReference type="Pfam" id="PF03127">
    <property type="entry name" value="GAT"/>
    <property type="match status" value="1"/>
</dbReference>
<organism evidence="7 8">
    <name type="scientific">Diploscapter pachys</name>
    <dbReference type="NCBI Taxonomy" id="2018661"/>
    <lineage>
        <taxon>Eukaryota</taxon>
        <taxon>Metazoa</taxon>
        <taxon>Ecdysozoa</taxon>
        <taxon>Nematoda</taxon>
        <taxon>Chromadorea</taxon>
        <taxon>Rhabditida</taxon>
        <taxon>Rhabditina</taxon>
        <taxon>Rhabditomorpha</taxon>
        <taxon>Rhabditoidea</taxon>
        <taxon>Rhabditidae</taxon>
        <taxon>Diploscapter</taxon>
    </lineage>
</organism>
<dbReference type="EMBL" id="LIAE01008796">
    <property type="protein sequence ID" value="PAV72416.1"/>
    <property type="molecule type" value="Genomic_DNA"/>
</dbReference>
<protein>
    <recommendedName>
        <fullName evidence="9">VHS domain-containing protein</fullName>
    </recommendedName>
</protein>
<proteinExistence type="inferred from homology"/>
<evidence type="ECO:0000256" key="1">
    <source>
        <dbReference type="ARBA" id="ARBA00007708"/>
    </source>
</evidence>
<feature type="compositionally biased region" description="Basic and acidic residues" evidence="4">
    <location>
        <begin position="419"/>
        <end position="434"/>
    </location>
</feature>
<dbReference type="InterPro" id="IPR004152">
    <property type="entry name" value="GAT_dom"/>
</dbReference>
<feature type="compositionally biased region" description="Low complexity" evidence="4">
    <location>
        <begin position="365"/>
        <end position="376"/>
    </location>
</feature>